<dbReference type="Ensembl" id="ENSMALT00000022102.1">
    <property type="protein sequence ID" value="ENSMALP00000021683.1"/>
    <property type="gene ID" value="ENSMALG00000015156.1"/>
</dbReference>
<evidence type="ECO:0000313" key="3">
    <source>
        <dbReference type="Proteomes" id="UP000261600"/>
    </source>
</evidence>
<feature type="region of interest" description="Disordered" evidence="1">
    <location>
        <begin position="24"/>
        <end position="140"/>
    </location>
</feature>
<feature type="compositionally biased region" description="Polar residues" evidence="1">
    <location>
        <begin position="286"/>
        <end position="300"/>
    </location>
</feature>
<feature type="compositionally biased region" description="Basic and acidic residues" evidence="1">
    <location>
        <begin position="226"/>
        <end position="235"/>
    </location>
</feature>
<evidence type="ECO:0008006" key="4">
    <source>
        <dbReference type="Google" id="ProtNLM"/>
    </source>
</evidence>
<dbReference type="Proteomes" id="UP000261600">
    <property type="component" value="Unplaced"/>
</dbReference>
<feature type="compositionally biased region" description="Basic residues" evidence="1">
    <location>
        <begin position="208"/>
        <end position="220"/>
    </location>
</feature>
<keyword evidence="3" id="KW-1185">Reference proteome</keyword>
<evidence type="ECO:0000256" key="1">
    <source>
        <dbReference type="SAM" id="MobiDB-lite"/>
    </source>
</evidence>
<dbReference type="STRING" id="43700.ENSMALP00000021683"/>
<accession>A0A3Q3JNB2</accession>
<protein>
    <recommendedName>
        <fullName evidence="4">ATP synthase subunit f, mitochondrial</fullName>
    </recommendedName>
</protein>
<feature type="region of interest" description="Disordered" evidence="1">
    <location>
        <begin position="441"/>
        <end position="469"/>
    </location>
</feature>
<feature type="compositionally biased region" description="Polar residues" evidence="1">
    <location>
        <begin position="327"/>
        <end position="350"/>
    </location>
</feature>
<sequence>MAHNPPVCPFCGKTYKRLKSHLPHCKAAGSSKPPPTQHHVTAQQTPSSQVAAAKEKELMQTPSVTTDLHTKKSKKVSVVSEPLQSPTSATPTENENTSSSKLLSLNSESPPPSAKKKKHKLSDQIKMAGSSSPTLSKPNKKSLLAVIEAAKSKRVFKEFLEETGSVSEDLLSGLTDHLNSRTTAQPETRMNPDSTSPAHMSTNIKPKDVHKKKASKTKKKNTSDPSDAKIRENSSKRPSARDSFCIDNNGEVEDLPLSKMFLNSESGHQARITLQDVKAMLRRAKTTGQSSRASMLSQTETVDDLHSKSRPGTSLSPVAVSAENQKDSSLVTTKTMSEQLPSTSSQHTQLHSVKKKSSQSLIPVQSDCSPQPKLAHPVSPLLSALVSSQVSQPIPVSHPVNINEGLKVGHHRAGPLSISPSPTQFSSPHPFLLAPPVRMEALRPDEGLTPEKSQLDVRKQSAAHSQTEG</sequence>
<reference evidence="2" key="2">
    <citation type="submission" date="2025-09" db="UniProtKB">
        <authorList>
            <consortium name="Ensembl"/>
        </authorList>
    </citation>
    <scope>IDENTIFICATION</scope>
</reference>
<feature type="region of interest" description="Disordered" evidence="1">
    <location>
        <begin position="166"/>
        <end position="249"/>
    </location>
</feature>
<name>A0A3Q3JNB2_MONAL</name>
<feature type="region of interest" description="Disordered" evidence="1">
    <location>
        <begin position="283"/>
        <end position="350"/>
    </location>
</feature>
<reference evidence="2" key="1">
    <citation type="submission" date="2025-08" db="UniProtKB">
        <authorList>
            <consortium name="Ensembl"/>
        </authorList>
    </citation>
    <scope>IDENTIFICATION</scope>
</reference>
<feature type="compositionally biased region" description="Polar residues" evidence="1">
    <location>
        <begin position="38"/>
        <end position="50"/>
    </location>
</feature>
<feature type="compositionally biased region" description="Polar residues" evidence="1">
    <location>
        <begin position="82"/>
        <end position="92"/>
    </location>
</feature>
<dbReference type="AlphaFoldDB" id="A0A3Q3JNB2"/>
<feature type="compositionally biased region" description="Low complexity" evidence="1">
    <location>
        <begin position="93"/>
        <end position="108"/>
    </location>
</feature>
<organism evidence="2 3">
    <name type="scientific">Monopterus albus</name>
    <name type="common">Swamp eel</name>
    <dbReference type="NCBI Taxonomy" id="43700"/>
    <lineage>
        <taxon>Eukaryota</taxon>
        <taxon>Metazoa</taxon>
        <taxon>Chordata</taxon>
        <taxon>Craniata</taxon>
        <taxon>Vertebrata</taxon>
        <taxon>Euteleostomi</taxon>
        <taxon>Actinopterygii</taxon>
        <taxon>Neopterygii</taxon>
        <taxon>Teleostei</taxon>
        <taxon>Neoteleostei</taxon>
        <taxon>Acanthomorphata</taxon>
        <taxon>Anabantaria</taxon>
        <taxon>Synbranchiformes</taxon>
        <taxon>Synbranchidae</taxon>
        <taxon>Monopterus</taxon>
    </lineage>
</organism>
<feature type="compositionally biased region" description="Polar residues" evidence="1">
    <location>
        <begin position="180"/>
        <end position="204"/>
    </location>
</feature>
<evidence type="ECO:0000313" key="2">
    <source>
        <dbReference type="Ensembl" id="ENSMALP00000021683.1"/>
    </source>
</evidence>
<proteinExistence type="predicted"/>